<organism evidence="2 3">
    <name type="scientific">Skeletonema marinoi</name>
    <dbReference type="NCBI Taxonomy" id="267567"/>
    <lineage>
        <taxon>Eukaryota</taxon>
        <taxon>Sar</taxon>
        <taxon>Stramenopiles</taxon>
        <taxon>Ochrophyta</taxon>
        <taxon>Bacillariophyta</taxon>
        <taxon>Coscinodiscophyceae</taxon>
        <taxon>Thalassiosirophycidae</taxon>
        <taxon>Thalassiosirales</taxon>
        <taxon>Skeletonemataceae</taxon>
        <taxon>Skeletonema</taxon>
        <taxon>Skeletonema marinoi-dohrnii complex</taxon>
    </lineage>
</organism>
<keyword evidence="3" id="KW-1185">Reference proteome</keyword>
<reference evidence="2" key="1">
    <citation type="submission" date="2023-06" db="EMBL/GenBank/DDBJ databases">
        <title>Survivors Of The Sea: Transcriptome response of Skeletonema marinoi to long-term dormancy.</title>
        <authorList>
            <person name="Pinder M.I.M."/>
            <person name="Kourtchenko O."/>
            <person name="Robertson E.K."/>
            <person name="Larsson T."/>
            <person name="Maumus F."/>
            <person name="Osuna-Cruz C.M."/>
            <person name="Vancaester E."/>
            <person name="Stenow R."/>
            <person name="Vandepoele K."/>
            <person name="Ploug H."/>
            <person name="Bruchert V."/>
            <person name="Godhe A."/>
            <person name="Topel M."/>
        </authorList>
    </citation>
    <scope>NUCLEOTIDE SEQUENCE</scope>
    <source>
        <strain evidence="2">R05AC</strain>
    </source>
</reference>
<name>A0AAD8Y5W0_9STRA</name>
<sequence>MHSSQQQLLHHTPIGSKRMKPVIAIAALLPVASALRPRRRLQGSMSMVIDDSGLPLTDLPIPSPGFPPCNICGEGGEITNPDAVLQIPGITQNKTCAEYATDGQNGVISEKQCDLLPLVTTYVCDCQSPTDPVKPAPPVPPLNTCSCSPRDFTFQLQLDRNCDTDTIDGTPGMEKVVCNVRGGVGDIDLSTLEIVDIQFLEFGSGLEVINQNDTFTNTSLANGDTFSFPSISSMLNPDIPIEEQLQYFPTGLSLNMEGKVKDSDGNEVTVRNQVAWTYTESCSDLPISVGQGIGWVDIAGKEAPSPDFCPAAGPVPPTTTTEATTPSTTTTANVITTTSSSHSMITTTVSLFGKSGKSAKSKTLKDHQMAKVAKSVNDAKAEKVSKSGKSSEKSAKVTKAPTKSKSAKMFTPNSSMPVSASLDDV</sequence>
<dbReference type="Proteomes" id="UP001224775">
    <property type="component" value="Unassembled WGS sequence"/>
</dbReference>
<proteinExistence type="predicted"/>
<feature type="region of interest" description="Disordered" evidence="1">
    <location>
        <begin position="356"/>
        <end position="425"/>
    </location>
</feature>
<dbReference type="EMBL" id="JATAAI010000016">
    <property type="protein sequence ID" value="KAK1740228.1"/>
    <property type="molecule type" value="Genomic_DNA"/>
</dbReference>
<gene>
    <name evidence="2" type="ORF">QTG54_009178</name>
</gene>
<comment type="caution">
    <text evidence="2">The sequence shown here is derived from an EMBL/GenBank/DDBJ whole genome shotgun (WGS) entry which is preliminary data.</text>
</comment>
<evidence type="ECO:0000256" key="1">
    <source>
        <dbReference type="SAM" id="MobiDB-lite"/>
    </source>
</evidence>
<dbReference type="AlphaFoldDB" id="A0AAD8Y5W0"/>
<protein>
    <submittedName>
        <fullName evidence="2">Uncharacterized protein</fullName>
    </submittedName>
</protein>
<accession>A0AAD8Y5W0</accession>
<evidence type="ECO:0000313" key="2">
    <source>
        <dbReference type="EMBL" id="KAK1740228.1"/>
    </source>
</evidence>
<evidence type="ECO:0000313" key="3">
    <source>
        <dbReference type="Proteomes" id="UP001224775"/>
    </source>
</evidence>
<feature type="compositionally biased region" description="Basic and acidic residues" evidence="1">
    <location>
        <begin position="377"/>
        <end position="395"/>
    </location>
</feature>